<comment type="caution">
    <text evidence="8">The sequence shown here is derived from an EMBL/GenBank/DDBJ whole genome shotgun (WGS) entry which is preliminary data.</text>
</comment>
<gene>
    <name evidence="8" type="ORF">BDP27DRAFT_1385353</name>
</gene>
<dbReference type="EMBL" id="JADNRY010000202">
    <property type="protein sequence ID" value="KAF9061444.1"/>
    <property type="molecule type" value="Genomic_DNA"/>
</dbReference>
<keyword evidence="9" id="KW-1185">Reference proteome</keyword>
<feature type="transmembrane region" description="Helical" evidence="7">
    <location>
        <begin position="447"/>
        <end position="468"/>
    </location>
</feature>
<evidence type="ECO:0000256" key="6">
    <source>
        <dbReference type="SAM" id="MobiDB-lite"/>
    </source>
</evidence>
<evidence type="ECO:0000313" key="9">
    <source>
        <dbReference type="Proteomes" id="UP000772434"/>
    </source>
</evidence>
<feature type="transmembrane region" description="Helical" evidence="7">
    <location>
        <begin position="516"/>
        <end position="541"/>
    </location>
</feature>
<evidence type="ECO:0000256" key="1">
    <source>
        <dbReference type="ARBA" id="ARBA00004141"/>
    </source>
</evidence>
<feature type="transmembrane region" description="Helical" evidence="7">
    <location>
        <begin position="415"/>
        <end position="441"/>
    </location>
</feature>
<feature type="transmembrane region" description="Helical" evidence="7">
    <location>
        <begin position="315"/>
        <end position="337"/>
    </location>
</feature>
<evidence type="ECO:0000256" key="3">
    <source>
        <dbReference type="ARBA" id="ARBA00022692"/>
    </source>
</evidence>
<comment type="subcellular location">
    <subcellularLocation>
        <location evidence="1">Membrane</location>
        <topology evidence="1">Multi-pass membrane protein</topology>
    </subcellularLocation>
</comment>
<dbReference type="Pfam" id="PF03062">
    <property type="entry name" value="MBOAT"/>
    <property type="match status" value="1"/>
</dbReference>
<dbReference type="InterPro" id="IPR004299">
    <property type="entry name" value="MBOAT_fam"/>
</dbReference>
<feature type="transmembrane region" description="Helical" evidence="7">
    <location>
        <begin position="133"/>
        <end position="166"/>
    </location>
</feature>
<feature type="transmembrane region" description="Helical" evidence="7">
    <location>
        <begin position="40"/>
        <end position="59"/>
    </location>
</feature>
<dbReference type="Proteomes" id="UP000772434">
    <property type="component" value="Unassembled WGS sequence"/>
</dbReference>
<feature type="transmembrane region" description="Helical" evidence="7">
    <location>
        <begin position="480"/>
        <end position="504"/>
    </location>
</feature>
<evidence type="ECO:0000256" key="7">
    <source>
        <dbReference type="SAM" id="Phobius"/>
    </source>
</evidence>
<keyword evidence="5 7" id="KW-0472">Membrane</keyword>
<feature type="transmembrane region" description="Helical" evidence="7">
    <location>
        <begin position="357"/>
        <end position="378"/>
    </location>
</feature>
<evidence type="ECO:0000256" key="4">
    <source>
        <dbReference type="ARBA" id="ARBA00022989"/>
    </source>
</evidence>
<proteinExistence type="inferred from homology"/>
<feature type="transmembrane region" description="Helical" evidence="7">
    <location>
        <begin position="273"/>
        <end position="294"/>
    </location>
</feature>
<dbReference type="PANTHER" id="PTHR13285:SF18">
    <property type="entry name" value="PROTEIN-CYSTEINE N-PALMITOYLTRANSFERASE RASP"/>
    <property type="match status" value="1"/>
</dbReference>
<dbReference type="InterPro" id="IPR051085">
    <property type="entry name" value="MB_O-acyltransferase"/>
</dbReference>
<dbReference type="AlphaFoldDB" id="A0A9P5U0K8"/>
<evidence type="ECO:0000313" key="8">
    <source>
        <dbReference type="EMBL" id="KAF9061444.1"/>
    </source>
</evidence>
<organism evidence="8 9">
    <name type="scientific">Rhodocollybia butyracea</name>
    <dbReference type="NCBI Taxonomy" id="206335"/>
    <lineage>
        <taxon>Eukaryota</taxon>
        <taxon>Fungi</taxon>
        <taxon>Dikarya</taxon>
        <taxon>Basidiomycota</taxon>
        <taxon>Agaricomycotina</taxon>
        <taxon>Agaricomycetes</taxon>
        <taxon>Agaricomycetidae</taxon>
        <taxon>Agaricales</taxon>
        <taxon>Marasmiineae</taxon>
        <taxon>Omphalotaceae</taxon>
        <taxon>Rhodocollybia</taxon>
    </lineage>
</organism>
<feature type="compositionally biased region" description="Polar residues" evidence="6">
    <location>
        <begin position="1"/>
        <end position="10"/>
    </location>
</feature>
<feature type="transmembrane region" description="Helical" evidence="7">
    <location>
        <begin position="172"/>
        <end position="190"/>
    </location>
</feature>
<dbReference type="PANTHER" id="PTHR13285">
    <property type="entry name" value="ACYLTRANSFERASE"/>
    <property type="match status" value="1"/>
</dbReference>
<reference evidence="8" key="1">
    <citation type="submission" date="2020-11" db="EMBL/GenBank/DDBJ databases">
        <authorList>
            <consortium name="DOE Joint Genome Institute"/>
            <person name="Ahrendt S."/>
            <person name="Riley R."/>
            <person name="Andreopoulos W."/>
            <person name="Labutti K."/>
            <person name="Pangilinan J."/>
            <person name="Ruiz-Duenas F.J."/>
            <person name="Barrasa J.M."/>
            <person name="Sanchez-Garcia M."/>
            <person name="Camarero S."/>
            <person name="Miyauchi S."/>
            <person name="Serrano A."/>
            <person name="Linde D."/>
            <person name="Babiker R."/>
            <person name="Drula E."/>
            <person name="Ayuso-Fernandez I."/>
            <person name="Pacheco R."/>
            <person name="Padilla G."/>
            <person name="Ferreira P."/>
            <person name="Barriuso J."/>
            <person name="Kellner H."/>
            <person name="Castanera R."/>
            <person name="Alfaro M."/>
            <person name="Ramirez L."/>
            <person name="Pisabarro A.G."/>
            <person name="Kuo A."/>
            <person name="Tritt A."/>
            <person name="Lipzen A."/>
            <person name="He G."/>
            <person name="Yan M."/>
            <person name="Ng V."/>
            <person name="Cullen D."/>
            <person name="Martin F."/>
            <person name="Rosso M.-N."/>
            <person name="Henrissat B."/>
            <person name="Hibbett D."/>
            <person name="Martinez A.T."/>
            <person name="Grigoriev I.V."/>
        </authorList>
    </citation>
    <scope>NUCLEOTIDE SEQUENCE</scope>
    <source>
        <strain evidence="8">AH 40177</strain>
    </source>
</reference>
<dbReference type="GO" id="GO:0005783">
    <property type="term" value="C:endoplasmic reticulum"/>
    <property type="evidence" value="ECO:0007669"/>
    <property type="project" value="TreeGrafter"/>
</dbReference>
<feature type="compositionally biased region" description="Low complexity" evidence="6">
    <location>
        <begin position="17"/>
        <end position="26"/>
    </location>
</feature>
<dbReference type="GO" id="GO:0008374">
    <property type="term" value="F:O-acyltransferase activity"/>
    <property type="evidence" value="ECO:0007669"/>
    <property type="project" value="TreeGrafter"/>
</dbReference>
<feature type="transmembrane region" description="Helical" evidence="7">
    <location>
        <begin position="100"/>
        <end position="121"/>
    </location>
</feature>
<name>A0A9P5U0K8_9AGAR</name>
<dbReference type="OrthoDB" id="420606at2759"/>
<protein>
    <submittedName>
        <fullName evidence="8">MBOAT, membrane-bound O-acyltransferase family-domain-containing protein</fullName>
    </submittedName>
</protein>
<feature type="region of interest" description="Disordered" evidence="6">
    <location>
        <begin position="1"/>
        <end position="32"/>
    </location>
</feature>
<keyword evidence="3 7" id="KW-0812">Transmembrane</keyword>
<accession>A0A9P5U0K8</accession>
<dbReference type="GO" id="GO:0016020">
    <property type="term" value="C:membrane"/>
    <property type="evidence" value="ECO:0007669"/>
    <property type="project" value="UniProtKB-SubCell"/>
</dbReference>
<keyword evidence="4 7" id="KW-1133">Transmembrane helix</keyword>
<sequence>MSQQAISVTDLTVEIPSSSRSTSLPSERNRKPSRWGTLEFKFYFLVLLLALPLMIWIPMNLSNSSHPNYAIYHSRLWRGWLFGRDIDISDSQYRSFRNNIPVLAGVAALFLILKHAWAMLYSMTQAPRDSLHLIPFNAVFSILFLLGLHGSSAIKVIAVISANYVIAKSCKSSRMAPILTWVFNFGLLFLNDRYNGYRFGAFIPSLGFLDEEKYEGFYPRWYISFNITMLRLVSFSMDYYWACRQPGTSSETEVSLNERQRQTTSHPLEMYSYINYFAYALYSPLYIAGPIMTFNDFLWQFRRPLTITKYSVLGYLFRFIACLMTMEGILHFMYVVVIKDTHAWIGDTPTQIGMIGFWNLIIVCFCFLGGFFRLWALFDGIDPPENMVRCMANNYSTFGFWRSWHRSYNLWIIRYIYVPLGGMKNVFVNSVLVFTFVALWHDLTFKLLAWGWLVSLFILPEMLARYFLPPTRYSSTSWYRHVCALGGVVNILLMMTANLVGFVIGVDGVRFFLGELFGTFAGIQFLIGVVFCLFVGVQLMFEYREEEMRKGIYRRC</sequence>
<dbReference type="GO" id="GO:0006506">
    <property type="term" value="P:GPI anchor biosynthetic process"/>
    <property type="evidence" value="ECO:0007669"/>
    <property type="project" value="TreeGrafter"/>
</dbReference>
<comment type="similarity">
    <text evidence="2">Belongs to the membrane-bound acyltransferase family.</text>
</comment>
<evidence type="ECO:0000256" key="2">
    <source>
        <dbReference type="ARBA" id="ARBA00010323"/>
    </source>
</evidence>
<evidence type="ECO:0000256" key="5">
    <source>
        <dbReference type="ARBA" id="ARBA00023136"/>
    </source>
</evidence>